<gene>
    <name evidence="1" type="ORF">BBG48_007190</name>
    <name evidence="2" type="ORF">FL857_03775</name>
</gene>
<name>A0A371IKF9_9FIRM</name>
<dbReference type="RefSeq" id="WP_068913296.1">
    <property type="nucleotide sequence ID" value="NZ_MBEW02000015.1"/>
</dbReference>
<evidence type="ECO:0000313" key="4">
    <source>
        <dbReference type="Proteomes" id="UP000319424"/>
    </source>
</evidence>
<protein>
    <submittedName>
        <fullName evidence="1">Uncharacterized protein</fullName>
    </submittedName>
</protein>
<accession>A0A371IKF9</accession>
<dbReference type="AlphaFoldDB" id="A0A371IKF9"/>
<reference evidence="2 4" key="3">
    <citation type="submission" date="2019-07" db="EMBL/GenBank/DDBJ databases">
        <title>Criibacterium bergeronii gen. nov., sp. nov. isolated from human clinical samples.</title>
        <authorList>
            <person name="Maheux A.F."/>
            <person name="Boudreau D.K."/>
            <person name="Berube E."/>
            <person name="Brodeur S."/>
            <person name="Bernard K.A."/>
            <person name="Abed J.Y."/>
            <person name="Ducrey E."/>
            <person name="Guay E.F."/>
            <person name="Raymond F."/>
            <person name="Corbeil J."/>
            <person name="Domingo M.-C."/>
            <person name="Roy P.H."/>
            <person name="Boissinot M."/>
            <person name="Tocheva E.I."/>
            <person name="Omar R.F."/>
        </authorList>
    </citation>
    <scope>NUCLEOTIDE SEQUENCE [LARGE SCALE GENOMIC DNA]</scope>
    <source>
        <strain evidence="2 4">CCRI-24246</strain>
    </source>
</reference>
<organism evidence="1 3">
    <name type="scientific">Criibacterium bergeronii</name>
    <dbReference type="NCBI Taxonomy" id="1871336"/>
    <lineage>
        <taxon>Bacteria</taxon>
        <taxon>Bacillati</taxon>
        <taxon>Bacillota</taxon>
        <taxon>Clostridia</taxon>
        <taxon>Peptostreptococcales</taxon>
        <taxon>Filifactoraceae</taxon>
        <taxon>Criibacterium</taxon>
    </lineage>
</organism>
<dbReference type="Proteomes" id="UP000319424">
    <property type="component" value="Unassembled WGS sequence"/>
</dbReference>
<dbReference type="Proteomes" id="UP000093352">
    <property type="component" value="Unassembled WGS sequence"/>
</dbReference>
<dbReference type="EMBL" id="VJXW01000004">
    <property type="protein sequence ID" value="TRW27699.1"/>
    <property type="molecule type" value="Genomic_DNA"/>
</dbReference>
<proteinExistence type="predicted"/>
<keyword evidence="3" id="KW-1185">Reference proteome</keyword>
<sequence length="109" mass="12987">MDTQKIDFNDMNKQSKIDNILKRFNLVQEDKVDSEILQQGEDLNSDAKQEDINSKLEFINDHLEEIIDCFKDTKTRKEIDRQTATGYFQELMKARKLEKKRMEESDLLK</sequence>
<dbReference type="STRING" id="1871336.BBG48_10135"/>
<evidence type="ECO:0000313" key="1">
    <source>
        <dbReference type="EMBL" id="RDY20982.1"/>
    </source>
</evidence>
<reference evidence="1 3" key="1">
    <citation type="journal article" date="2016" name="Genome Announc.">
        <title>Draft Genome Sequence of Criibacterium bergeronii gen. nov., sp. nov., Strain CCRI-22567T, Isolated from a Vaginal Sample from a Woman with Bacterial Vaginosis.</title>
        <authorList>
            <person name="Maheux A.F."/>
            <person name="Berube E."/>
            <person name="Boudreau D.K."/>
            <person name="Raymond F."/>
            <person name="Corbeil J."/>
            <person name="Roy P.H."/>
            <person name="Boissinot M."/>
            <person name="Omar R.F."/>
        </authorList>
    </citation>
    <scope>NUCLEOTIDE SEQUENCE [LARGE SCALE GENOMIC DNA]</scope>
    <source>
        <strain evidence="1 3">CCRI-22567</strain>
    </source>
</reference>
<evidence type="ECO:0000313" key="2">
    <source>
        <dbReference type="EMBL" id="TRW27699.1"/>
    </source>
</evidence>
<dbReference type="EMBL" id="MBEW02000015">
    <property type="protein sequence ID" value="RDY20982.1"/>
    <property type="molecule type" value="Genomic_DNA"/>
</dbReference>
<evidence type="ECO:0000313" key="3">
    <source>
        <dbReference type="Proteomes" id="UP000093352"/>
    </source>
</evidence>
<reference evidence="1" key="2">
    <citation type="submission" date="2018-07" db="EMBL/GenBank/DDBJ databases">
        <authorList>
            <person name="Quirk P.G."/>
            <person name="Krulwich T.A."/>
        </authorList>
    </citation>
    <scope>NUCLEOTIDE SEQUENCE</scope>
    <source>
        <strain evidence="1">CCRI-22567</strain>
    </source>
</reference>
<comment type="caution">
    <text evidence="1">The sequence shown here is derived from an EMBL/GenBank/DDBJ whole genome shotgun (WGS) entry which is preliminary data.</text>
</comment>